<dbReference type="Pfam" id="PF18645">
    <property type="entry name" value="DUF5631"/>
    <property type="match status" value="1"/>
</dbReference>
<dbReference type="AlphaFoldDB" id="A0A1X2EFM7"/>
<protein>
    <recommendedName>
        <fullName evidence="1">DUF5631 domain-containing protein</fullName>
    </recommendedName>
</protein>
<keyword evidence="3" id="KW-1185">Reference proteome</keyword>
<sequence>MLDTEVALLRTHLAETRETVLADYPEKTPIAAVGNWQLLAAIEALITGDRRVAMYHYAWFRACCPEAKS</sequence>
<evidence type="ECO:0000259" key="1">
    <source>
        <dbReference type="Pfam" id="PF18645"/>
    </source>
</evidence>
<name>A0A1X2EFM7_9MYCO</name>
<dbReference type="InterPro" id="IPR040833">
    <property type="entry name" value="DUF5631"/>
</dbReference>
<proteinExistence type="predicted"/>
<feature type="domain" description="DUF5631" evidence="1">
    <location>
        <begin position="2"/>
        <end position="63"/>
    </location>
</feature>
<comment type="caution">
    <text evidence="2">The sequence shown here is derived from an EMBL/GenBank/DDBJ whole genome shotgun (WGS) entry which is preliminary data.</text>
</comment>
<reference evidence="2 3" key="1">
    <citation type="submission" date="2016-01" db="EMBL/GenBank/DDBJ databases">
        <title>The new phylogeny of the genus Mycobacterium.</title>
        <authorList>
            <person name="Tarcisio F."/>
            <person name="Conor M."/>
            <person name="Antonella G."/>
            <person name="Elisabetta G."/>
            <person name="Giulia F.S."/>
            <person name="Sara T."/>
            <person name="Anna F."/>
            <person name="Clotilde B."/>
            <person name="Roberto B."/>
            <person name="Veronica D.S."/>
            <person name="Fabio R."/>
            <person name="Monica P."/>
            <person name="Olivier J."/>
            <person name="Enrico T."/>
            <person name="Nicola S."/>
        </authorList>
    </citation>
    <scope>NUCLEOTIDE SEQUENCE [LARGE SCALE GENOMIC DNA]</scope>
    <source>
        <strain evidence="2 3">DSM 44153</strain>
    </source>
</reference>
<organism evidence="2 3">
    <name type="scientific">Mycolicibacillus trivialis</name>
    <dbReference type="NCBI Taxonomy" id="1798"/>
    <lineage>
        <taxon>Bacteria</taxon>
        <taxon>Bacillati</taxon>
        <taxon>Actinomycetota</taxon>
        <taxon>Actinomycetes</taxon>
        <taxon>Mycobacteriales</taxon>
        <taxon>Mycobacteriaceae</taxon>
        <taxon>Mycolicibacillus</taxon>
    </lineage>
</organism>
<dbReference type="EMBL" id="LQPZ01000044">
    <property type="protein sequence ID" value="ORX00180.1"/>
    <property type="molecule type" value="Genomic_DNA"/>
</dbReference>
<dbReference type="STRING" id="1798.AWC30_16130"/>
<accession>A0A1X2EFM7</accession>
<dbReference type="Proteomes" id="UP000193090">
    <property type="component" value="Unassembled WGS sequence"/>
</dbReference>
<gene>
    <name evidence="2" type="ORF">AWC30_16130</name>
</gene>
<evidence type="ECO:0000313" key="2">
    <source>
        <dbReference type="EMBL" id="ORX00180.1"/>
    </source>
</evidence>
<evidence type="ECO:0000313" key="3">
    <source>
        <dbReference type="Proteomes" id="UP000193090"/>
    </source>
</evidence>